<dbReference type="GO" id="GO:0016491">
    <property type="term" value="F:oxidoreductase activity"/>
    <property type="evidence" value="ECO:0007669"/>
    <property type="project" value="UniProtKB-KW"/>
</dbReference>
<dbReference type="PANTHER" id="PTHR13847">
    <property type="entry name" value="SARCOSINE DEHYDROGENASE-RELATED"/>
    <property type="match status" value="1"/>
</dbReference>
<dbReference type="Proteomes" id="UP000305539">
    <property type="component" value="Unassembled WGS sequence"/>
</dbReference>
<evidence type="ECO:0000256" key="2">
    <source>
        <dbReference type="SAM" id="Phobius"/>
    </source>
</evidence>
<organism evidence="4 5">
    <name type="scientific">Trinickia terrae</name>
    <dbReference type="NCBI Taxonomy" id="2571161"/>
    <lineage>
        <taxon>Bacteria</taxon>
        <taxon>Pseudomonadati</taxon>
        <taxon>Pseudomonadota</taxon>
        <taxon>Betaproteobacteria</taxon>
        <taxon>Burkholderiales</taxon>
        <taxon>Burkholderiaceae</taxon>
        <taxon>Trinickia</taxon>
    </lineage>
</organism>
<evidence type="ECO:0000313" key="4">
    <source>
        <dbReference type="EMBL" id="TKC88436.1"/>
    </source>
</evidence>
<dbReference type="AlphaFoldDB" id="A0A4U1I559"/>
<accession>A0A4U1I559</accession>
<keyword evidence="1" id="KW-0560">Oxidoreductase</keyword>
<dbReference type="RefSeq" id="WP_136895795.1">
    <property type="nucleotide sequence ID" value="NZ_SWJE01000007.1"/>
</dbReference>
<gene>
    <name evidence="4" type="ORF">FAZ69_14965</name>
</gene>
<dbReference type="Pfam" id="PF01266">
    <property type="entry name" value="DAO"/>
    <property type="match status" value="1"/>
</dbReference>
<dbReference type="SUPFAM" id="SSF51905">
    <property type="entry name" value="FAD/NAD(P)-binding domain"/>
    <property type="match status" value="1"/>
</dbReference>
<comment type="caution">
    <text evidence="4">The sequence shown here is derived from an EMBL/GenBank/DDBJ whole genome shotgun (WGS) entry which is preliminary data.</text>
</comment>
<dbReference type="Gene3D" id="3.30.9.10">
    <property type="entry name" value="D-Amino Acid Oxidase, subunit A, domain 2"/>
    <property type="match status" value="1"/>
</dbReference>
<dbReference type="GO" id="GO:0005737">
    <property type="term" value="C:cytoplasm"/>
    <property type="evidence" value="ECO:0007669"/>
    <property type="project" value="TreeGrafter"/>
</dbReference>
<dbReference type="InterPro" id="IPR036188">
    <property type="entry name" value="FAD/NAD-bd_sf"/>
</dbReference>
<dbReference type="EMBL" id="SWJE01000007">
    <property type="protein sequence ID" value="TKC88436.1"/>
    <property type="molecule type" value="Genomic_DNA"/>
</dbReference>
<feature type="domain" description="FAD dependent oxidoreductase" evidence="3">
    <location>
        <begin position="8"/>
        <end position="397"/>
    </location>
</feature>
<dbReference type="InterPro" id="IPR006076">
    <property type="entry name" value="FAD-dep_OxRdtase"/>
</dbReference>
<keyword evidence="2" id="KW-0812">Transmembrane</keyword>
<dbReference type="OrthoDB" id="18526at2"/>
<evidence type="ECO:0000259" key="3">
    <source>
        <dbReference type="Pfam" id="PF01266"/>
    </source>
</evidence>
<sequence>METSKDNVIVIGAGVVGLATALFLQRAGKKVTVLDPFPPAGGCSFGNAGMISANNAAPIAMPGMLSRVPGWLLDPNGPLILRKRYFLKVAPWLLKWISAGRIDRVMEISDAMRALAKDTHEYWKELVGPQRHTELVRRNGQVHLAATNDMPPRNARAQQAIRERHGTQVEVLTADEIREMFPGIARDITRGVIVPGNGYTTNPARLVGSIGEAFLNEGGQLVSEKALKLIPKEQGIMVMTNISNRHAADVVVAAGVFSHELLKPFGINVPLEAERGYHATLPNANLKLQHTLTVSSRGLGITPMEVGIRITGGVEFVDRYEPPAESIALRYVSQAKALFPNLTHDEPTIWMGMRPSLPDSLPVIGPVSAVSGLHLAFGNSHFGMTTGPATARIAADLVLGETSRIDATPYRLARFG</sequence>
<protein>
    <submittedName>
        <fullName evidence="4">FAD-binding oxidoreductase</fullName>
    </submittedName>
</protein>
<proteinExistence type="predicted"/>
<evidence type="ECO:0000313" key="5">
    <source>
        <dbReference type="Proteomes" id="UP000305539"/>
    </source>
</evidence>
<keyword evidence="5" id="KW-1185">Reference proteome</keyword>
<name>A0A4U1I559_9BURK</name>
<evidence type="ECO:0000256" key="1">
    <source>
        <dbReference type="ARBA" id="ARBA00023002"/>
    </source>
</evidence>
<dbReference type="Gene3D" id="3.50.50.60">
    <property type="entry name" value="FAD/NAD(P)-binding domain"/>
    <property type="match status" value="2"/>
</dbReference>
<reference evidence="4 5" key="1">
    <citation type="submission" date="2019-04" db="EMBL/GenBank/DDBJ databases">
        <title>Trinickia sp. 7GSK02, isolated from subtropical forest soil.</title>
        <authorList>
            <person name="Gao Z.-H."/>
            <person name="Qiu L.-H."/>
        </authorList>
    </citation>
    <scope>NUCLEOTIDE SEQUENCE [LARGE SCALE GENOMIC DNA]</scope>
    <source>
        <strain evidence="4 5">7GSK02</strain>
    </source>
</reference>
<keyword evidence="2" id="KW-0472">Membrane</keyword>
<keyword evidence="2" id="KW-1133">Transmembrane helix</keyword>
<dbReference type="PRINTS" id="PR00420">
    <property type="entry name" value="RNGMNOXGNASE"/>
</dbReference>
<feature type="transmembrane region" description="Helical" evidence="2">
    <location>
        <begin position="7"/>
        <end position="24"/>
    </location>
</feature>
<dbReference type="SUPFAM" id="SSF54373">
    <property type="entry name" value="FAD-linked reductases, C-terminal domain"/>
    <property type="match status" value="1"/>
</dbReference>
<dbReference type="PANTHER" id="PTHR13847:SF289">
    <property type="entry name" value="GLYCINE OXIDASE"/>
    <property type="match status" value="1"/>
</dbReference>